<gene>
    <name evidence="2" type="ORF">TWF970_007224</name>
</gene>
<organism evidence="2 3">
    <name type="scientific">Orbilia oligospora</name>
    <name type="common">Nematode-trapping fungus</name>
    <name type="synonym">Arthrobotrys oligospora</name>
    <dbReference type="NCBI Taxonomy" id="2813651"/>
    <lineage>
        <taxon>Eukaryota</taxon>
        <taxon>Fungi</taxon>
        <taxon>Dikarya</taxon>
        <taxon>Ascomycota</taxon>
        <taxon>Pezizomycotina</taxon>
        <taxon>Orbiliomycetes</taxon>
        <taxon>Orbiliales</taxon>
        <taxon>Orbiliaceae</taxon>
        <taxon>Orbilia</taxon>
    </lineage>
</organism>
<evidence type="ECO:0000313" key="2">
    <source>
        <dbReference type="EMBL" id="KAF3287504.1"/>
    </source>
</evidence>
<comment type="caution">
    <text evidence="2">The sequence shown here is derived from an EMBL/GenBank/DDBJ whole genome shotgun (WGS) entry which is preliminary data.</text>
</comment>
<feature type="region of interest" description="Disordered" evidence="1">
    <location>
        <begin position="1"/>
        <end position="24"/>
    </location>
</feature>
<dbReference type="EMBL" id="JAABOJ010000004">
    <property type="protein sequence ID" value="KAF3287504.1"/>
    <property type="molecule type" value="Genomic_DNA"/>
</dbReference>
<feature type="compositionally biased region" description="Low complexity" evidence="1">
    <location>
        <begin position="1"/>
        <end position="16"/>
    </location>
</feature>
<sequence length="342" mass="38670">MSPRSSSSSRSPPSKSKNPRPKKTPLTILLSYTATASSLRSQLETDLTTIRKRIRRAKYHNIPQTNLLSIIASIKQLADIYATTAMAYVTARNTAELYAISASALEKLMRVEEELKKFDNVNLGGDDDGLDCSGASKEGRRDSRREGEYERRERRKEEVRRESALYYEREGRRRKEPSDLNNTLQHDPQYANYRRNDESSSFTPEGARSPPSSTRQLRPPRPPHAVSSPRQTQQPDCENPYAETIEGRFELMGVPDLGGRRRERYNVFQTGRAGLGSDVHVKTVPAKKPDVHVKTVPVKKPEAVEVGRGAETEKPVRPVYGTVKFIPAKGRLVKRLLENKRN</sequence>
<feature type="compositionally biased region" description="Basic and acidic residues" evidence="1">
    <location>
        <begin position="137"/>
        <end position="178"/>
    </location>
</feature>
<dbReference type="AlphaFoldDB" id="A0A7C8RF57"/>
<evidence type="ECO:0000256" key="1">
    <source>
        <dbReference type="SAM" id="MobiDB-lite"/>
    </source>
</evidence>
<dbReference type="OrthoDB" id="5400044at2759"/>
<proteinExistence type="predicted"/>
<name>A0A7C8RF57_ORBOL</name>
<evidence type="ECO:0000313" key="3">
    <source>
        <dbReference type="Proteomes" id="UP000474640"/>
    </source>
</evidence>
<feature type="region of interest" description="Disordered" evidence="1">
    <location>
        <begin position="120"/>
        <end position="238"/>
    </location>
</feature>
<dbReference type="Proteomes" id="UP000474640">
    <property type="component" value="Unassembled WGS sequence"/>
</dbReference>
<accession>A0A7C8RF57</accession>
<protein>
    <submittedName>
        <fullName evidence="2">Uncharacterized protein</fullName>
    </submittedName>
</protein>
<reference evidence="2 3" key="1">
    <citation type="submission" date="2020-01" db="EMBL/GenBank/DDBJ databases">
        <authorList>
            <person name="Palmer J.M."/>
        </authorList>
    </citation>
    <scope>NUCLEOTIDE SEQUENCE [LARGE SCALE GENOMIC DNA]</scope>
    <source>
        <strain evidence="2 3">TWF970</strain>
    </source>
</reference>